<evidence type="ECO:0000313" key="8">
    <source>
        <dbReference type="EMBL" id="CAL8129248.1"/>
    </source>
</evidence>
<dbReference type="PANTHER" id="PTHR13914:SF0">
    <property type="entry name" value="PROLINE DEHYDROGENASE 1, MITOCHONDRIAL"/>
    <property type="match status" value="1"/>
</dbReference>
<comment type="pathway">
    <text evidence="1">Amino-acid degradation; L-proline degradation into L-glutamate; L-glutamate from L-proline: step 1/2.</text>
</comment>
<comment type="similarity">
    <text evidence="2 5">Belongs to the proline oxidase family.</text>
</comment>
<evidence type="ECO:0000256" key="2">
    <source>
        <dbReference type="ARBA" id="ARBA00005869"/>
    </source>
</evidence>
<accession>A0ABP1RJM6</accession>
<feature type="compositionally biased region" description="Basic residues" evidence="6">
    <location>
        <begin position="30"/>
        <end position="43"/>
    </location>
</feature>
<keyword evidence="9" id="KW-1185">Reference proteome</keyword>
<feature type="compositionally biased region" description="Low complexity" evidence="6">
    <location>
        <begin position="44"/>
        <end position="55"/>
    </location>
</feature>
<evidence type="ECO:0000256" key="6">
    <source>
        <dbReference type="SAM" id="MobiDB-lite"/>
    </source>
</evidence>
<dbReference type="EMBL" id="CAXLJM020000076">
    <property type="protein sequence ID" value="CAL8129248.1"/>
    <property type="molecule type" value="Genomic_DNA"/>
</dbReference>
<feature type="region of interest" description="Disordered" evidence="6">
    <location>
        <begin position="182"/>
        <end position="210"/>
    </location>
</feature>
<dbReference type="InterPro" id="IPR029041">
    <property type="entry name" value="FAD-linked_oxidoreductase-like"/>
</dbReference>
<feature type="domain" description="Proline dehydrogenase" evidence="7">
    <location>
        <begin position="151"/>
        <end position="598"/>
    </location>
</feature>
<dbReference type="Proteomes" id="UP001642540">
    <property type="component" value="Unassembled WGS sequence"/>
</dbReference>
<dbReference type="EC" id="1.5.5.2" evidence="5"/>
<keyword evidence="5" id="KW-0274">FAD</keyword>
<evidence type="ECO:0000256" key="5">
    <source>
        <dbReference type="RuleBase" id="RU364054"/>
    </source>
</evidence>
<keyword evidence="4 5" id="KW-0642">Proline metabolism</keyword>
<gene>
    <name evidence="8" type="ORF">ODALV1_LOCUS23009</name>
</gene>
<comment type="cofactor">
    <cofactor evidence="5">
        <name>FAD</name>
        <dbReference type="ChEBI" id="CHEBI:57692"/>
    </cofactor>
</comment>
<keyword evidence="5" id="KW-0285">Flavoprotein</keyword>
<dbReference type="Pfam" id="PF01619">
    <property type="entry name" value="Pro_dh"/>
    <property type="match status" value="1"/>
</dbReference>
<dbReference type="SUPFAM" id="SSF51730">
    <property type="entry name" value="FAD-linked oxidoreductase"/>
    <property type="match status" value="1"/>
</dbReference>
<dbReference type="InterPro" id="IPR002872">
    <property type="entry name" value="Proline_DH_dom"/>
</dbReference>
<evidence type="ECO:0000256" key="3">
    <source>
        <dbReference type="ARBA" id="ARBA00023002"/>
    </source>
</evidence>
<evidence type="ECO:0000259" key="7">
    <source>
        <dbReference type="Pfam" id="PF01619"/>
    </source>
</evidence>
<reference evidence="8 9" key="1">
    <citation type="submission" date="2024-08" db="EMBL/GenBank/DDBJ databases">
        <authorList>
            <person name="Cucini C."/>
            <person name="Frati F."/>
        </authorList>
    </citation>
    <scope>NUCLEOTIDE SEQUENCE [LARGE SCALE GENOMIC DNA]</scope>
</reference>
<evidence type="ECO:0000256" key="4">
    <source>
        <dbReference type="ARBA" id="ARBA00023062"/>
    </source>
</evidence>
<dbReference type="InterPro" id="IPR015659">
    <property type="entry name" value="Proline_oxidase"/>
</dbReference>
<dbReference type="Gene3D" id="3.20.20.220">
    <property type="match status" value="2"/>
</dbReference>
<feature type="region of interest" description="Disordered" evidence="6">
    <location>
        <begin position="30"/>
        <end position="61"/>
    </location>
</feature>
<sequence length="634" mass="72609">MAYFRLANQHQQQLRPYFQYLSRNDILPSKRSHFQGHPSRKLSSKPTPTSTTSIVPPTPPPGAITVERDKLDLSFTDARQAYRSKSTLEILRAWVVLRLCNVGFLVENNEKLMKLGQRVLGKWLFGKTMEMSFYGHFVAGADQIAIQPNLQRLREFGVKAILDYSVEEDLSEDAAKNKELLSTIPSTGPDKPAPSPDPLNKYKQSSEFADRRQKSVARTYFYMDEAACEGNMEIFLQSIEAVSVATSGTGFAAIKLTALGRPQLLMQLSEVIARVHTYVGLVTGKRGRIIEQGAKPEDFQQKLAQAAKLDPTVQAWLDGMTYDSTGLINVLPWTGLVDLQKGIGESMKVADLKTGKMESLMPTPLSEREEEMFKNMMRRLHKIFQRASELEVRVMVDAEQTYFQPAIARITMEMMAKYNKDKAIVFNTYQCYLKRAFDYIRTDMEQAKRQGFYFGAKLVRGAYMEQERQRAEGMGYPDPINESFEKTTEMYHNCMEEGMKRSVEWKKEGKPRMIQLMAATHNEDTVRFVIKKMKDYGIRRPDRVISFGQLYGMCDQISFPLGQSGYSVYKYVPYGPVAEVLPYLSRRAQENRGFVGKTKKEMGMLRKEFFRRLLKGQLFYRPKGNYQALKDVAK</sequence>
<dbReference type="PANTHER" id="PTHR13914">
    <property type="entry name" value="PROLINE OXIDASE"/>
    <property type="match status" value="1"/>
</dbReference>
<keyword evidence="3 5" id="KW-0560">Oxidoreductase</keyword>
<comment type="catalytic activity">
    <reaction evidence="5">
        <text>L-proline + a quinone = (S)-1-pyrroline-5-carboxylate + a quinol + H(+)</text>
        <dbReference type="Rhea" id="RHEA:23784"/>
        <dbReference type="ChEBI" id="CHEBI:15378"/>
        <dbReference type="ChEBI" id="CHEBI:17388"/>
        <dbReference type="ChEBI" id="CHEBI:24646"/>
        <dbReference type="ChEBI" id="CHEBI:60039"/>
        <dbReference type="ChEBI" id="CHEBI:132124"/>
        <dbReference type="EC" id="1.5.5.2"/>
    </reaction>
</comment>
<protein>
    <recommendedName>
        <fullName evidence="5">Proline dehydrogenase</fullName>
        <ecNumber evidence="5">1.5.5.2</ecNumber>
    </recommendedName>
</protein>
<name>A0ABP1RJM6_9HEXA</name>
<organism evidence="8 9">
    <name type="scientific">Orchesella dallaii</name>
    <dbReference type="NCBI Taxonomy" id="48710"/>
    <lineage>
        <taxon>Eukaryota</taxon>
        <taxon>Metazoa</taxon>
        <taxon>Ecdysozoa</taxon>
        <taxon>Arthropoda</taxon>
        <taxon>Hexapoda</taxon>
        <taxon>Collembola</taxon>
        <taxon>Entomobryomorpha</taxon>
        <taxon>Entomobryoidea</taxon>
        <taxon>Orchesellidae</taxon>
        <taxon>Orchesellinae</taxon>
        <taxon>Orchesella</taxon>
    </lineage>
</organism>
<evidence type="ECO:0000256" key="1">
    <source>
        <dbReference type="ARBA" id="ARBA00004739"/>
    </source>
</evidence>
<comment type="caution">
    <text evidence="8">The sequence shown here is derived from an EMBL/GenBank/DDBJ whole genome shotgun (WGS) entry which is preliminary data.</text>
</comment>
<comment type="function">
    <text evidence="5">Converts proline to delta-1-pyrroline-5-carboxylate.</text>
</comment>
<proteinExistence type="inferred from homology"/>
<evidence type="ECO:0000313" key="9">
    <source>
        <dbReference type="Proteomes" id="UP001642540"/>
    </source>
</evidence>